<gene>
    <name evidence="3" type="primary">107364296</name>
</gene>
<proteinExistence type="predicted"/>
<feature type="domain" description="BTB" evidence="2">
    <location>
        <begin position="26"/>
        <end position="94"/>
    </location>
</feature>
<dbReference type="EnsemblMetazoa" id="tetur11g03620.1">
    <property type="protein sequence ID" value="tetur11g03620.1"/>
    <property type="gene ID" value="tetur11g03620"/>
</dbReference>
<dbReference type="Gene3D" id="3.30.710.10">
    <property type="entry name" value="Potassium Channel Kv1.1, Chain A"/>
    <property type="match status" value="1"/>
</dbReference>
<reference evidence="4" key="1">
    <citation type="submission" date="2011-08" db="EMBL/GenBank/DDBJ databases">
        <authorList>
            <person name="Rombauts S."/>
        </authorList>
    </citation>
    <scope>NUCLEOTIDE SEQUENCE</scope>
    <source>
        <strain evidence="4">London</strain>
    </source>
</reference>
<sequence length="312" mass="35199">MQELDKHGEAIMSSQGNTFIKGGPSQYIKLNVGGSLFQTTIGTLTKADSMLRAMFSGRLGIHTDSEGWVLIDRSGKQFGTILNFLRDGSVPLPDNAREIQELLAEAKYYLIQELIDSCESMLARSKESNRTEPICRVPLITSSKEEAMLINNSTKPVVKLLINRHNNKYSYTSTSDDNFLKNLELFDKLCLRFSGRVLFIKDVIGTSEICCWSFFGHGKKVAEVCCHSILYAPDRKHTKVEFPEARIYEETLNVLMYENLSVPDMELMQATSSRGAVSMNYTSDDEEEVARKSSVPFRDQAKDHLSKLRTKP</sequence>
<dbReference type="STRING" id="32264.T1KHA0"/>
<dbReference type="eggNOG" id="KOG2716">
    <property type="taxonomic scope" value="Eukaryota"/>
</dbReference>
<dbReference type="OrthoDB" id="2333377at2759"/>
<dbReference type="InterPro" id="IPR003131">
    <property type="entry name" value="T1-type_BTB"/>
</dbReference>
<evidence type="ECO:0000259" key="2">
    <source>
        <dbReference type="PROSITE" id="PS50097"/>
    </source>
</evidence>
<evidence type="ECO:0000256" key="1">
    <source>
        <dbReference type="SAM" id="MobiDB-lite"/>
    </source>
</evidence>
<dbReference type="HOGENOM" id="CLU_060008_0_0_1"/>
<organism evidence="3 4">
    <name type="scientific">Tetranychus urticae</name>
    <name type="common">Two-spotted spider mite</name>
    <dbReference type="NCBI Taxonomy" id="32264"/>
    <lineage>
        <taxon>Eukaryota</taxon>
        <taxon>Metazoa</taxon>
        <taxon>Ecdysozoa</taxon>
        <taxon>Arthropoda</taxon>
        <taxon>Chelicerata</taxon>
        <taxon>Arachnida</taxon>
        <taxon>Acari</taxon>
        <taxon>Acariformes</taxon>
        <taxon>Trombidiformes</taxon>
        <taxon>Prostigmata</taxon>
        <taxon>Eleutherengona</taxon>
        <taxon>Raphignathae</taxon>
        <taxon>Tetranychoidea</taxon>
        <taxon>Tetranychidae</taxon>
        <taxon>Tetranychus</taxon>
    </lineage>
</organism>
<dbReference type="EMBL" id="CAEY01000074">
    <property type="status" value="NOT_ANNOTATED_CDS"/>
    <property type="molecule type" value="Genomic_DNA"/>
</dbReference>
<reference evidence="3" key="2">
    <citation type="submission" date="2015-06" db="UniProtKB">
        <authorList>
            <consortium name="EnsemblMetazoa"/>
        </authorList>
    </citation>
    <scope>IDENTIFICATION</scope>
</reference>
<dbReference type="InterPro" id="IPR000210">
    <property type="entry name" value="BTB/POZ_dom"/>
</dbReference>
<dbReference type="InterPro" id="IPR045068">
    <property type="entry name" value="BACURD1-3"/>
</dbReference>
<protein>
    <recommendedName>
        <fullName evidence="2">BTB domain-containing protein</fullName>
    </recommendedName>
</protein>
<dbReference type="AlphaFoldDB" id="T1KHA0"/>
<dbReference type="OMA" id="NGPDQDL"/>
<dbReference type="KEGG" id="tut:107364296"/>
<dbReference type="FunFam" id="3.30.710.10:FF:000046">
    <property type="entry name" value="BTB/POZ domain-containing protein KCTD7 isoform X1"/>
    <property type="match status" value="1"/>
</dbReference>
<dbReference type="PANTHER" id="PTHR11145:SF8">
    <property type="entry name" value="RE57120P"/>
    <property type="match status" value="1"/>
</dbReference>
<dbReference type="SMART" id="SM00225">
    <property type="entry name" value="BTB"/>
    <property type="match status" value="1"/>
</dbReference>
<dbReference type="CDD" id="cd18369">
    <property type="entry name" value="BTB_POZ_KCTD10-like_BACURD"/>
    <property type="match status" value="1"/>
</dbReference>
<dbReference type="Proteomes" id="UP000015104">
    <property type="component" value="Unassembled WGS sequence"/>
</dbReference>
<dbReference type="InterPro" id="IPR011333">
    <property type="entry name" value="SKP1/BTB/POZ_sf"/>
</dbReference>
<evidence type="ECO:0000313" key="3">
    <source>
        <dbReference type="EnsemblMetazoa" id="tetur11g03620.1"/>
    </source>
</evidence>
<dbReference type="PROSITE" id="PS50097">
    <property type="entry name" value="BTB"/>
    <property type="match status" value="1"/>
</dbReference>
<dbReference type="Pfam" id="PF02214">
    <property type="entry name" value="BTB_2"/>
    <property type="match status" value="1"/>
</dbReference>
<name>T1KHA0_TETUR</name>
<dbReference type="SUPFAM" id="SSF54695">
    <property type="entry name" value="POZ domain"/>
    <property type="match status" value="1"/>
</dbReference>
<evidence type="ECO:0000313" key="4">
    <source>
        <dbReference type="Proteomes" id="UP000015104"/>
    </source>
</evidence>
<keyword evidence="4" id="KW-1185">Reference proteome</keyword>
<feature type="region of interest" description="Disordered" evidence="1">
    <location>
        <begin position="280"/>
        <end position="312"/>
    </location>
</feature>
<dbReference type="PANTHER" id="PTHR11145">
    <property type="entry name" value="BTB/POZ DOMAIN-CONTAINING ADAPTER FOR CUL3-MEDIATED RHOA DEGRADATION PROTEIN FAMILY MEMBER"/>
    <property type="match status" value="1"/>
</dbReference>
<dbReference type="GO" id="GO:0051260">
    <property type="term" value="P:protein homooligomerization"/>
    <property type="evidence" value="ECO:0007669"/>
    <property type="project" value="InterPro"/>
</dbReference>
<accession>T1KHA0</accession>